<name>A0A917C5K6_9BACL</name>
<evidence type="ECO:0008006" key="3">
    <source>
        <dbReference type="Google" id="ProtNLM"/>
    </source>
</evidence>
<keyword evidence="2" id="KW-1185">Reference proteome</keyword>
<sequence>MNLNELMALAYAAHEGQTDKSGKPYILHPMRVALNVFGKAVELEVFRGIPKETFQLAVKACIGHDLIEDTAVTLDDLRDKGLEEEVVLAIEHLTKVKGETYPDFIRRCMENQIASIAKVCDIVDNSDVSRIPPELRTPKDAARAAKYRLALLQLGVKEQELQWLLVYE</sequence>
<dbReference type="AlphaFoldDB" id="A0A917C5K6"/>
<evidence type="ECO:0000313" key="1">
    <source>
        <dbReference type="EMBL" id="GGF71405.1"/>
    </source>
</evidence>
<comment type="caution">
    <text evidence="1">The sequence shown here is derived from an EMBL/GenBank/DDBJ whole genome shotgun (WGS) entry which is preliminary data.</text>
</comment>
<dbReference type="RefSeq" id="WP_189023595.1">
    <property type="nucleotide sequence ID" value="NZ_BMKR01000005.1"/>
</dbReference>
<dbReference type="SUPFAM" id="SSF109604">
    <property type="entry name" value="HD-domain/PDEase-like"/>
    <property type="match status" value="1"/>
</dbReference>
<organism evidence="1 2">
    <name type="scientific">Paenibacillus albidus</name>
    <dbReference type="NCBI Taxonomy" id="2041023"/>
    <lineage>
        <taxon>Bacteria</taxon>
        <taxon>Bacillati</taxon>
        <taxon>Bacillota</taxon>
        <taxon>Bacilli</taxon>
        <taxon>Bacillales</taxon>
        <taxon>Paenibacillaceae</taxon>
        <taxon>Paenibacillus</taxon>
    </lineage>
</organism>
<protein>
    <recommendedName>
        <fullName evidence="3">HD domain-containing protein</fullName>
    </recommendedName>
</protein>
<accession>A0A917C5K6</accession>
<gene>
    <name evidence="1" type="ORF">GCM10010912_15700</name>
</gene>
<reference evidence="1" key="2">
    <citation type="submission" date="2020-09" db="EMBL/GenBank/DDBJ databases">
        <authorList>
            <person name="Sun Q."/>
            <person name="Zhou Y."/>
        </authorList>
    </citation>
    <scope>NUCLEOTIDE SEQUENCE</scope>
    <source>
        <strain evidence="1">CGMCC 1.16134</strain>
    </source>
</reference>
<dbReference type="EMBL" id="BMKR01000005">
    <property type="protein sequence ID" value="GGF71405.1"/>
    <property type="molecule type" value="Genomic_DNA"/>
</dbReference>
<dbReference type="Proteomes" id="UP000637643">
    <property type="component" value="Unassembled WGS sequence"/>
</dbReference>
<evidence type="ECO:0000313" key="2">
    <source>
        <dbReference type="Proteomes" id="UP000637643"/>
    </source>
</evidence>
<reference evidence="1" key="1">
    <citation type="journal article" date="2014" name="Int. J. Syst. Evol. Microbiol.">
        <title>Complete genome sequence of Corynebacterium casei LMG S-19264T (=DSM 44701T), isolated from a smear-ripened cheese.</title>
        <authorList>
            <consortium name="US DOE Joint Genome Institute (JGI-PGF)"/>
            <person name="Walter F."/>
            <person name="Albersmeier A."/>
            <person name="Kalinowski J."/>
            <person name="Ruckert C."/>
        </authorList>
    </citation>
    <scope>NUCLEOTIDE SEQUENCE</scope>
    <source>
        <strain evidence="1">CGMCC 1.16134</strain>
    </source>
</reference>
<dbReference type="Gene3D" id="1.10.3210.10">
    <property type="entry name" value="Hypothetical protein af1432"/>
    <property type="match status" value="1"/>
</dbReference>
<proteinExistence type="predicted"/>